<keyword evidence="1" id="KW-0732">Signal</keyword>
<reference evidence="3" key="1">
    <citation type="submission" date="2019-10" db="EMBL/GenBank/DDBJ databases">
        <title>Lacipirellula parvula gen. nov., sp. nov., representing a lineage of planctomycetes widespread in freshwater anoxic habitats, and description of the family Lacipirellulaceae.</title>
        <authorList>
            <person name="Dedysh S.N."/>
            <person name="Kulichevskaya I.S."/>
            <person name="Beletsky A.V."/>
            <person name="Rakitin A.L."/>
            <person name="Mardanov A.V."/>
            <person name="Ivanova A.A."/>
            <person name="Saltykova V.X."/>
            <person name="Rijpstra W.I.C."/>
            <person name="Sinninghe Damste J.S."/>
            <person name="Ravin N.V."/>
        </authorList>
    </citation>
    <scope>NUCLEOTIDE SEQUENCE [LARGE SCALE GENOMIC DNA]</scope>
    <source>
        <strain evidence="3">PX69</strain>
    </source>
</reference>
<gene>
    <name evidence="2" type="ORF">PLANPX_2566</name>
</gene>
<organism evidence="2 3">
    <name type="scientific">Lacipirellula parvula</name>
    <dbReference type="NCBI Taxonomy" id="2650471"/>
    <lineage>
        <taxon>Bacteria</taxon>
        <taxon>Pseudomonadati</taxon>
        <taxon>Planctomycetota</taxon>
        <taxon>Planctomycetia</taxon>
        <taxon>Pirellulales</taxon>
        <taxon>Lacipirellulaceae</taxon>
        <taxon>Lacipirellula</taxon>
    </lineage>
</organism>
<protein>
    <submittedName>
        <fullName evidence="2">Uncharacterized protein</fullName>
    </submittedName>
</protein>
<proteinExistence type="predicted"/>
<feature type="chain" id="PRO_5024849503" evidence="1">
    <location>
        <begin position="30"/>
        <end position="264"/>
    </location>
</feature>
<evidence type="ECO:0000313" key="2">
    <source>
        <dbReference type="EMBL" id="BBO32954.1"/>
    </source>
</evidence>
<keyword evidence="3" id="KW-1185">Reference proteome</keyword>
<name>A0A5K7X841_9BACT</name>
<feature type="signal peptide" evidence="1">
    <location>
        <begin position="1"/>
        <end position="29"/>
    </location>
</feature>
<evidence type="ECO:0000256" key="1">
    <source>
        <dbReference type="SAM" id="SignalP"/>
    </source>
</evidence>
<evidence type="ECO:0000313" key="3">
    <source>
        <dbReference type="Proteomes" id="UP000326837"/>
    </source>
</evidence>
<sequence length="264" mass="26367">MMLRTRKAFSASAAALVLALLAFAPVARAASINYGNFGPIAPGLTFTAVTESSGTDVVPLYGPPVPFVTGLDFDPKSFVASGAGGSADITDGQMNFGVSGQVSGNNIVAIGGISLNEGGDYTVVGTGTAATQVVGGAILAVKVTEIDGVAVAPISLSPTNASVTYNLVANAGVVKPWSLGVFVDVEAQLTTLGVPFVVGATKAEVVINNQLVAISEAASVSFIAKKDFVIGVVPELGTLPEPGTLGMAGLALCGIGAVSRRKRS</sequence>
<dbReference type="Proteomes" id="UP000326837">
    <property type="component" value="Chromosome"/>
</dbReference>
<dbReference type="KEGG" id="lpav:PLANPX_2566"/>
<accession>A0A5K7X841</accession>
<dbReference type="AlphaFoldDB" id="A0A5K7X841"/>
<dbReference type="EMBL" id="AP021861">
    <property type="protein sequence ID" value="BBO32954.1"/>
    <property type="molecule type" value="Genomic_DNA"/>
</dbReference>